<reference evidence="5" key="2">
    <citation type="journal article" date="2006" name="J. Bacteriol.">
        <title>Structural classification of bacterial response regulators: diversity of output domains and domain combinations.</title>
        <authorList>
            <person name="Galperin M.Y."/>
        </authorList>
    </citation>
    <scope>NUCLEOTIDE SEQUENCE</scope>
</reference>
<keyword evidence="4" id="KW-1185">Reference proteome</keyword>
<comment type="caution">
    <text evidence="2">Lacks conserved residue(s) required for the propagation of feature annotation.</text>
</comment>
<dbReference type="Pfam" id="PF00072">
    <property type="entry name" value="Response_reg"/>
    <property type="match status" value="1"/>
</dbReference>
<dbReference type="PROSITE" id="PS50110">
    <property type="entry name" value="RESPONSE_REGULATORY"/>
    <property type="match status" value="1"/>
</dbReference>
<evidence type="ECO:0000256" key="2">
    <source>
        <dbReference type="PROSITE-ProRule" id="PRU00169"/>
    </source>
</evidence>
<reference evidence="5" key="1">
    <citation type="journal article" date="2000" name="Annu. Rev. Biochem.">
        <title>Two-component signal transduction.</title>
        <authorList>
            <person name="Stock A.M."/>
            <person name="Robinson V.L."/>
            <person name="Goudreau P.N."/>
        </authorList>
    </citation>
    <scope>NUCLEOTIDE SEQUENCE</scope>
</reference>
<feature type="domain" description="Response regulatory" evidence="3">
    <location>
        <begin position="15"/>
        <end position="128"/>
    </location>
</feature>
<evidence type="ECO:0000313" key="4">
    <source>
        <dbReference type="Proteomes" id="UP000675920"/>
    </source>
</evidence>
<dbReference type="InterPro" id="IPR011006">
    <property type="entry name" value="CheY-like_superfamily"/>
</dbReference>
<accession>A0A8B6X182</accession>
<dbReference type="PANTHER" id="PTHR44591:SF3">
    <property type="entry name" value="RESPONSE REGULATORY DOMAIN-CONTAINING PROTEIN"/>
    <property type="match status" value="1"/>
</dbReference>
<sequence>MQIGVDTARAVENKRVYVVDSNDVSGMALQFMLADEMECNVYEDVQTALDWAENRPPQVILLGEALLLSDGVDIVGKFKAAIADVRILVVTADAAAEHVKAAIAAGCASSIVKPLTVENVRRKVDAQLGRRAALGIPVAQG</sequence>
<dbReference type="SMART" id="SM00448">
    <property type="entry name" value="REC"/>
    <property type="match status" value="1"/>
</dbReference>
<evidence type="ECO:0000256" key="1">
    <source>
        <dbReference type="ARBA" id="ARBA00022553"/>
    </source>
</evidence>
<dbReference type="SUPFAM" id="SSF52172">
    <property type="entry name" value="CheY-like"/>
    <property type="match status" value="1"/>
</dbReference>
<reference evidence="5" key="5">
    <citation type="submission" date="2025-08" db="UniProtKB">
        <authorList>
            <consortium name="RefSeq"/>
        </authorList>
    </citation>
    <scope>IDENTIFICATION</scope>
</reference>
<evidence type="ECO:0000313" key="5">
    <source>
        <dbReference type="RefSeq" id="WP_028310297.1"/>
    </source>
</evidence>
<protein>
    <submittedName>
        <fullName evidence="5">Response regulator</fullName>
    </submittedName>
</protein>
<keyword evidence="1" id="KW-0597">Phosphoprotein</keyword>
<dbReference type="InterPro" id="IPR050595">
    <property type="entry name" value="Bact_response_regulator"/>
</dbReference>
<evidence type="ECO:0000259" key="3">
    <source>
        <dbReference type="PROSITE" id="PS50110"/>
    </source>
</evidence>
<name>A0A8B6X182_9BURK</name>
<dbReference type="GO" id="GO:0000160">
    <property type="term" value="P:phosphorelay signal transduction system"/>
    <property type="evidence" value="ECO:0007669"/>
    <property type="project" value="InterPro"/>
</dbReference>
<dbReference type="AlphaFoldDB" id="A0A8B6X182"/>
<reference evidence="5" key="3">
    <citation type="journal article" date="2010" name="Curr. Opin. Microbiol.">
        <title>Receiver domain structure and function in response regulator proteins.</title>
        <authorList>
            <person name="Bourret R.B."/>
        </authorList>
    </citation>
    <scope>NUCLEOTIDE SEQUENCE</scope>
</reference>
<dbReference type="Gene3D" id="3.40.50.2300">
    <property type="match status" value="1"/>
</dbReference>
<dbReference type="PANTHER" id="PTHR44591">
    <property type="entry name" value="STRESS RESPONSE REGULATOR PROTEIN 1"/>
    <property type="match status" value="1"/>
</dbReference>
<proteinExistence type="predicted"/>
<dbReference type="RefSeq" id="WP_028310297.1">
    <property type="nucleotide sequence ID" value="NZ_AXWS01000007.1"/>
</dbReference>
<reference evidence="5" key="4">
    <citation type="journal article" date="2010" name="Curr. Opin. Microbiol.">
        <title>Diversity of structure and function of response regulator output domains.</title>
        <authorList>
            <person name="Galperin M.Y."/>
        </authorList>
    </citation>
    <scope>NUCLEOTIDE SEQUENCE</scope>
</reference>
<dbReference type="OrthoDB" id="8563041at2"/>
<dbReference type="Proteomes" id="UP000675920">
    <property type="component" value="Unplaced"/>
</dbReference>
<organism evidence="4 5">
    <name type="scientific">Derxia gummosa DSM 723</name>
    <dbReference type="NCBI Taxonomy" id="1121388"/>
    <lineage>
        <taxon>Bacteria</taxon>
        <taxon>Pseudomonadati</taxon>
        <taxon>Pseudomonadota</taxon>
        <taxon>Betaproteobacteria</taxon>
        <taxon>Burkholderiales</taxon>
        <taxon>Alcaligenaceae</taxon>
        <taxon>Derxia</taxon>
    </lineage>
</organism>
<dbReference type="InterPro" id="IPR001789">
    <property type="entry name" value="Sig_transdc_resp-reg_receiver"/>
</dbReference>